<dbReference type="InterPro" id="IPR014942">
    <property type="entry name" value="AbiEii"/>
</dbReference>
<dbReference type="PATRIC" id="fig|1789004.3.peg.2486"/>
<evidence type="ECO:0000313" key="2">
    <source>
        <dbReference type="Proteomes" id="UP000075653"/>
    </source>
</evidence>
<dbReference type="STRING" id="1789004.FEMY_23550"/>
<gene>
    <name evidence="1" type="ORF">FEMY_23550</name>
</gene>
<protein>
    <recommendedName>
        <fullName evidence="3">Nucleotidyl transferase AbiEii/AbiGii toxin family protein</fullName>
    </recommendedName>
</protein>
<evidence type="ECO:0008006" key="3">
    <source>
        <dbReference type="Google" id="ProtNLM"/>
    </source>
</evidence>
<evidence type="ECO:0000313" key="1">
    <source>
        <dbReference type="EMBL" id="KXW57125.1"/>
    </source>
</evidence>
<dbReference type="EMBL" id="LRRD01000116">
    <property type="protein sequence ID" value="KXW57125.1"/>
    <property type="molecule type" value="Genomic_DNA"/>
</dbReference>
<sequence length="293" mass="33512">MIPSAYIQAWSMKAPWPDARQIEQDLIISRALCDLFKSPALKGKIAFRGGTAIHKLLFKQALRYSEDIDLVQTQAIPIGATVDAIREALSWLGKCKSEQAGHSMHLVFKFTPEVDLQATLKLKVEINTREHDHLFGIRTYPFSVNSDWYQGEAEIVSFEPEELFGTKLRALLQRRKNRDLFDLHHGLDQLGMDRDKLIACFDHYLALEGKPITRAVAEQRMLEKLTRSLTEDIAPLLPVGVRFNDDDALQAFERVWTELIIRIKGDAWKLTDQALEELRTKKYSGLLGRQGLR</sequence>
<reference evidence="1 2" key="1">
    <citation type="submission" date="2016-01" db="EMBL/GenBank/DDBJ databases">
        <title>Genome sequence of the acidophilic iron oxidising Ferrovum strain Z-31.</title>
        <authorList>
            <person name="Poehlein A."/>
            <person name="Ullrich S.R."/>
            <person name="Schloemann M."/>
            <person name="Muehling M."/>
            <person name="Daniel R."/>
        </authorList>
    </citation>
    <scope>NUCLEOTIDE SEQUENCE [LARGE SCALE GENOMIC DNA]</scope>
    <source>
        <strain evidence="1 2">Z-31</strain>
    </source>
</reference>
<dbReference type="Gene3D" id="3.10.450.620">
    <property type="entry name" value="JHP933, nucleotidyltransferase-like core domain"/>
    <property type="match status" value="1"/>
</dbReference>
<proteinExistence type="predicted"/>
<keyword evidence="2" id="KW-1185">Reference proteome</keyword>
<dbReference type="Pfam" id="PF08843">
    <property type="entry name" value="AbiEii"/>
    <property type="match status" value="1"/>
</dbReference>
<dbReference type="AlphaFoldDB" id="A0A149VV71"/>
<accession>A0A149VV71</accession>
<name>A0A149VV71_9PROT</name>
<comment type="caution">
    <text evidence="1">The sequence shown here is derived from an EMBL/GenBank/DDBJ whole genome shotgun (WGS) entry which is preliminary data.</text>
</comment>
<dbReference type="Proteomes" id="UP000075653">
    <property type="component" value="Unassembled WGS sequence"/>
</dbReference>
<organism evidence="1 2">
    <name type="scientific">Ferrovum myxofaciens</name>
    <dbReference type="NCBI Taxonomy" id="416213"/>
    <lineage>
        <taxon>Bacteria</taxon>
        <taxon>Pseudomonadati</taxon>
        <taxon>Pseudomonadota</taxon>
        <taxon>Betaproteobacteria</taxon>
        <taxon>Ferrovales</taxon>
        <taxon>Ferrovaceae</taxon>
        <taxon>Ferrovum</taxon>
    </lineage>
</organism>